<feature type="domain" description="MacB-like periplasmic core" evidence="8">
    <location>
        <begin position="20"/>
        <end position="224"/>
    </location>
</feature>
<evidence type="ECO:0000256" key="3">
    <source>
        <dbReference type="ARBA" id="ARBA00022692"/>
    </source>
</evidence>
<accession>A0A327PAU8</accession>
<dbReference type="GO" id="GO:0005886">
    <property type="term" value="C:plasma membrane"/>
    <property type="evidence" value="ECO:0007669"/>
    <property type="project" value="UniProtKB-SubCell"/>
</dbReference>
<comment type="caution">
    <text evidence="9">The sequence shown here is derived from an EMBL/GenBank/DDBJ whole genome shotgun (WGS) entry which is preliminary data.</text>
</comment>
<feature type="domain" description="ABC3 transporter permease C-terminal" evidence="7">
    <location>
        <begin position="663"/>
        <end position="776"/>
    </location>
</feature>
<dbReference type="PANTHER" id="PTHR30572:SF18">
    <property type="entry name" value="ABC-TYPE MACROLIDE FAMILY EXPORT SYSTEM PERMEASE COMPONENT 2"/>
    <property type="match status" value="1"/>
</dbReference>
<dbReference type="AlphaFoldDB" id="A0A327PAU8"/>
<feature type="transmembrane region" description="Helical" evidence="6">
    <location>
        <begin position="413"/>
        <end position="437"/>
    </location>
</feature>
<feature type="transmembrane region" description="Helical" evidence="6">
    <location>
        <begin position="704"/>
        <end position="728"/>
    </location>
</feature>
<dbReference type="PANTHER" id="PTHR30572">
    <property type="entry name" value="MEMBRANE COMPONENT OF TRANSPORTER-RELATED"/>
    <property type="match status" value="1"/>
</dbReference>
<sequence length="784" mass="87937">MWKNYLKTSFRNLRRQKGYTLINILGLTSGIVASIFIFLWILDELSFDKFHIESDRIYSVMVNSERPDGIIDTYPANPSRLKETLVNEIPEIELATQYSFESAVLVKHKAEGFNEIGIYADPNFFRVFSFPLVKGSVDNIQNKLNSIFISEDLAIKLFKDETSLEKTILLGQDQELTVAGVFKNIPDNSSLQFDFVAPFDLYLQENPWMQNWASGGSRTTVLLSENSEIPTNKIANLIQKNCTECTSQPFLYPYHKLRLHGEFENGVNIGGRIQQIYLFGIVAIVILIMACINFINLATARSGSRGREVGIRKSIGANKSELVIQFITESILVSWIALIVAILLVQLLLPFFNQLTGKNLALDLTNPIFLLGLVSITIITGVLSGAYPAFILSRFKPISVLKGDNRSLLKGQSLRRILVIAQFSTSAILIVGSIAIYQQINFISNRNLGFNKENIIIIDQNEGIVKSYDGIKNELLHLPGIENIAFGGNSIFSVPITTNDPVWTGKSENSNINFKIYRCDEAFIPTLNIPISNGRNFLGTQDASNYIINKKAAEAMGLDLETAVGTELEMWNGKGQIIGVTEDFHNDNLKFDIEPMIFMFSENLGSHYFIKVSNQASMAGLIDQVKGVFKKYNPEYPFEFSFLEEVFEREYQNEQVIGKLALSFTIIAILISGLGLFGLASFTAERRTKEIGIRKVLGASSKSLSLLLCSDFAILVFASLLIGFPIAWYLIREFLSTFTFHTEIHWTLFFFTGLLMLGLTFLSVGYHAIKTAWSNPVNSLQNEE</sequence>
<keyword evidence="2" id="KW-1003">Cell membrane</keyword>
<evidence type="ECO:0000256" key="2">
    <source>
        <dbReference type="ARBA" id="ARBA00022475"/>
    </source>
</evidence>
<feature type="transmembrane region" description="Helical" evidence="6">
    <location>
        <begin position="368"/>
        <end position="392"/>
    </location>
</feature>
<evidence type="ECO:0000313" key="10">
    <source>
        <dbReference type="Proteomes" id="UP000249610"/>
    </source>
</evidence>
<dbReference type="Pfam" id="PF12704">
    <property type="entry name" value="MacB_PCD"/>
    <property type="match status" value="1"/>
</dbReference>
<evidence type="ECO:0000256" key="6">
    <source>
        <dbReference type="SAM" id="Phobius"/>
    </source>
</evidence>
<reference evidence="9 10" key="1">
    <citation type="submission" date="2018-06" db="EMBL/GenBank/DDBJ databases">
        <title>Genomic Encyclopedia of Archaeal and Bacterial Type Strains, Phase II (KMG-II): from individual species to whole genera.</title>
        <authorList>
            <person name="Goeker M."/>
        </authorList>
    </citation>
    <scope>NUCLEOTIDE SEQUENCE [LARGE SCALE GENOMIC DNA]</scope>
    <source>
        <strain evidence="9 10">DSM 23446</strain>
    </source>
</reference>
<feature type="transmembrane region" description="Helical" evidence="6">
    <location>
        <begin position="276"/>
        <end position="298"/>
    </location>
</feature>
<gene>
    <name evidence="9" type="ORF">LV83_02462</name>
</gene>
<dbReference type="EMBL" id="QLLK01000006">
    <property type="protein sequence ID" value="RAI89420.1"/>
    <property type="molecule type" value="Genomic_DNA"/>
</dbReference>
<keyword evidence="10" id="KW-1185">Reference proteome</keyword>
<dbReference type="InterPro" id="IPR025857">
    <property type="entry name" value="MacB_PCD"/>
</dbReference>
<evidence type="ECO:0000256" key="1">
    <source>
        <dbReference type="ARBA" id="ARBA00004651"/>
    </source>
</evidence>
<evidence type="ECO:0000259" key="8">
    <source>
        <dbReference type="Pfam" id="PF12704"/>
    </source>
</evidence>
<name>A0A327PAU8_9BACT</name>
<evidence type="ECO:0000256" key="4">
    <source>
        <dbReference type="ARBA" id="ARBA00022989"/>
    </source>
</evidence>
<organism evidence="9 10">
    <name type="scientific">Algoriphagus yeomjeoni</name>
    <dbReference type="NCBI Taxonomy" id="291403"/>
    <lineage>
        <taxon>Bacteria</taxon>
        <taxon>Pseudomonadati</taxon>
        <taxon>Bacteroidota</taxon>
        <taxon>Cytophagia</taxon>
        <taxon>Cytophagales</taxon>
        <taxon>Cyclobacteriaceae</taxon>
        <taxon>Algoriphagus</taxon>
    </lineage>
</organism>
<dbReference type="InterPro" id="IPR003838">
    <property type="entry name" value="ABC3_permease_C"/>
</dbReference>
<dbReference type="GO" id="GO:0022857">
    <property type="term" value="F:transmembrane transporter activity"/>
    <property type="evidence" value="ECO:0007669"/>
    <property type="project" value="TreeGrafter"/>
</dbReference>
<evidence type="ECO:0000259" key="7">
    <source>
        <dbReference type="Pfam" id="PF02687"/>
    </source>
</evidence>
<dbReference type="Proteomes" id="UP000249610">
    <property type="component" value="Unassembled WGS sequence"/>
</dbReference>
<feature type="domain" description="ABC3 transporter permease C-terminal" evidence="7">
    <location>
        <begin position="281"/>
        <end position="396"/>
    </location>
</feature>
<dbReference type="Pfam" id="PF02687">
    <property type="entry name" value="FtsX"/>
    <property type="match status" value="2"/>
</dbReference>
<proteinExistence type="predicted"/>
<keyword evidence="9" id="KW-0449">Lipoprotein</keyword>
<keyword evidence="5 6" id="KW-0472">Membrane</keyword>
<dbReference type="OrthoDB" id="5933722at2"/>
<keyword evidence="3 6" id="KW-0812">Transmembrane</keyword>
<evidence type="ECO:0000256" key="5">
    <source>
        <dbReference type="ARBA" id="ARBA00023136"/>
    </source>
</evidence>
<feature type="transmembrane region" description="Helical" evidence="6">
    <location>
        <begin position="748"/>
        <end position="769"/>
    </location>
</feature>
<feature type="transmembrane region" description="Helical" evidence="6">
    <location>
        <begin position="322"/>
        <end position="348"/>
    </location>
</feature>
<dbReference type="InterPro" id="IPR050250">
    <property type="entry name" value="Macrolide_Exporter_MacB"/>
</dbReference>
<feature type="transmembrane region" description="Helical" evidence="6">
    <location>
        <begin position="21"/>
        <end position="42"/>
    </location>
</feature>
<keyword evidence="4 6" id="KW-1133">Transmembrane helix</keyword>
<protein>
    <submittedName>
        <fullName evidence="9">ABC-type lipoprotein release transport system permease subunit</fullName>
    </submittedName>
</protein>
<comment type="subcellular location">
    <subcellularLocation>
        <location evidence="1">Cell membrane</location>
        <topology evidence="1">Multi-pass membrane protein</topology>
    </subcellularLocation>
</comment>
<feature type="transmembrane region" description="Helical" evidence="6">
    <location>
        <begin position="660"/>
        <end position="683"/>
    </location>
</feature>
<evidence type="ECO:0000313" key="9">
    <source>
        <dbReference type="EMBL" id="RAI89420.1"/>
    </source>
</evidence>
<dbReference type="RefSeq" id="WP_111611795.1">
    <property type="nucleotide sequence ID" value="NZ_QLLK01000006.1"/>
</dbReference>